<organism evidence="9 10">
    <name type="scientific">Candida albicans (strain SC5314 / ATCC MYA-2876)</name>
    <name type="common">Yeast</name>
    <dbReference type="NCBI Taxonomy" id="237561"/>
    <lineage>
        <taxon>Eukaryota</taxon>
        <taxon>Fungi</taxon>
        <taxon>Dikarya</taxon>
        <taxon>Ascomycota</taxon>
        <taxon>Saccharomycotina</taxon>
        <taxon>Pichiomycetes</taxon>
        <taxon>Debaryomycetaceae</taxon>
        <taxon>Candida/Lodderomyces clade</taxon>
        <taxon>Candida</taxon>
    </lineage>
</organism>
<reference evidence="9 10" key="3">
    <citation type="journal article" date="2013" name="Genome Biol.">
        <title>Assembly of a phased diploid Candida albicans genome facilitates allele-specific measurements and provides a simple model for repeat and indel structure.</title>
        <authorList>
            <person name="Muzzey D."/>
            <person name="Schwartz K."/>
            <person name="Weissman J.S."/>
            <person name="Sherlock G."/>
        </authorList>
    </citation>
    <scope>NUCLEOTIDE SEQUENCE [LARGE SCALE GENOMIC DNA]</scope>
    <source>
        <strain evidence="10">SC5314 / ATCC MYA-2876</strain>
    </source>
</reference>
<feature type="domain" description="T-SNARE coiled-coil homology" evidence="7">
    <location>
        <begin position="31"/>
        <end position="70"/>
    </location>
</feature>
<dbReference type="eggNOG" id="ENOG502S4UD">
    <property type="taxonomic scope" value="Eukaryota"/>
</dbReference>
<keyword evidence="3 6" id="KW-0812">Transmembrane</keyword>
<dbReference type="GO" id="GO:0012505">
    <property type="term" value="C:endomembrane system"/>
    <property type="evidence" value="ECO:0007669"/>
    <property type="project" value="UniProtKB-ARBA"/>
</dbReference>
<evidence type="ECO:0000256" key="6">
    <source>
        <dbReference type="SAM" id="Phobius"/>
    </source>
</evidence>
<dbReference type="PANTHER" id="PTHR12791">
    <property type="entry name" value="GOLGI SNARE BET1-RELATED"/>
    <property type="match status" value="1"/>
</dbReference>
<sequence>MSDTLYSQREHQNNQKFEQLASTLHQFRTTVDHDIHNNVQQENSLLDSLNDNFNSLMVSVKQTSGELRTVMNRNASLTRIVGMILLGFFIIWMLYKLI</sequence>
<dbReference type="GO" id="GO:0006891">
    <property type="term" value="P:intra-Golgi vesicle-mediated transport"/>
    <property type="evidence" value="ECO:0000318"/>
    <property type="project" value="GO_Central"/>
</dbReference>
<dbReference type="STRING" id="237561.A0A1D8PRX5"/>
<evidence type="ECO:0000256" key="5">
    <source>
        <dbReference type="ARBA" id="ARBA00023136"/>
    </source>
</evidence>
<reference evidence="9 10" key="1">
    <citation type="journal article" date="2004" name="Proc. Natl. Acad. Sci. U.S.A.">
        <title>The diploid genome sequence of Candida albicans.</title>
        <authorList>
            <person name="Jones T."/>
            <person name="Federspiel N.A."/>
            <person name="Chibana H."/>
            <person name="Dungan J."/>
            <person name="Kalman S."/>
            <person name="Magee B.B."/>
            <person name="Newport G."/>
            <person name="Thorstenson Y.R."/>
            <person name="Agabian N."/>
            <person name="Magee P.T."/>
            <person name="Davis R.W."/>
            <person name="Scherer S."/>
        </authorList>
    </citation>
    <scope>NUCLEOTIDE SEQUENCE [LARGE SCALE GENOMIC DNA]</scope>
    <source>
        <strain evidence="10">SC5314 / ATCC MYA-2876</strain>
    </source>
</reference>
<keyword evidence="5 6" id="KW-0472">Membrane</keyword>
<dbReference type="EMBL" id="CP017630">
    <property type="protein sequence ID" value="AOW30880.1"/>
    <property type="molecule type" value="Genomic_DNA"/>
</dbReference>
<dbReference type="GO" id="GO:0005737">
    <property type="term" value="C:cytoplasm"/>
    <property type="evidence" value="ECO:0007669"/>
    <property type="project" value="UniProtKB-ARBA"/>
</dbReference>
<dbReference type="InParanoid" id="A0A1D8PRX5"/>
<dbReference type="InterPro" id="IPR000727">
    <property type="entry name" value="T_SNARE_dom"/>
</dbReference>
<feature type="transmembrane region" description="Helical" evidence="6">
    <location>
        <begin position="77"/>
        <end position="95"/>
    </location>
</feature>
<evidence type="ECO:0000256" key="1">
    <source>
        <dbReference type="ARBA" id="ARBA00004167"/>
    </source>
</evidence>
<dbReference type="VEuPathDB" id="FungiDB:CR_01190C_A"/>
<keyword evidence="2" id="KW-0813">Transport</keyword>
<reference evidence="9 10" key="2">
    <citation type="journal article" date="2007" name="Genome Biol.">
        <title>Assembly of the Candida albicans genome into sixteen supercontigs aligned on the eight chromosomes.</title>
        <authorList>
            <person name="van het Hoog M."/>
            <person name="Rast T.J."/>
            <person name="Martchenko M."/>
            <person name="Grindle S."/>
            <person name="Dignard D."/>
            <person name="Hogues H."/>
            <person name="Cuomo C."/>
            <person name="Berriman M."/>
            <person name="Scherer S."/>
            <person name="Magee B.B."/>
            <person name="Whiteway M."/>
            <person name="Chibana H."/>
            <person name="Nantel A."/>
            <person name="Magee P.T."/>
        </authorList>
    </citation>
    <scope>GENOME REANNOTATION</scope>
    <source>
        <strain evidence="10">SC5314 / ATCC MYA-2876</strain>
    </source>
</reference>
<dbReference type="FunCoup" id="A0A1D8PRX5">
    <property type="interactions" value="92"/>
</dbReference>
<evidence type="ECO:0000313" key="8">
    <source>
        <dbReference type="CGD" id="CAL0000192973"/>
    </source>
</evidence>
<evidence type="ECO:0000259" key="7">
    <source>
        <dbReference type="PROSITE" id="PS50192"/>
    </source>
</evidence>
<dbReference type="SMR" id="A0A1D8PRX5"/>
<protein>
    <submittedName>
        <fullName evidence="9">Sft1p</fullName>
    </submittedName>
</protein>
<dbReference type="KEGG" id="cal:CAALFM_CR01190CA"/>
<dbReference type="GO" id="GO:0016020">
    <property type="term" value="C:membrane"/>
    <property type="evidence" value="ECO:0007669"/>
    <property type="project" value="UniProtKB-SubCell"/>
</dbReference>
<dbReference type="AlphaFoldDB" id="A0A1D8PRX5"/>
<dbReference type="Proteomes" id="UP000000559">
    <property type="component" value="Chromosome R"/>
</dbReference>
<evidence type="ECO:0000313" key="10">
    <source>
        <dbReference type="Proteomes" id="UP000000559"/>
    </source>
</evidence>
<evidence type="ECO:0000313" key="9">
    <source>
        <dbReference type="EMBL" id="AOW30880.1"/>
    </source>
</evidence>
<keyword evidence="10" id="KW-1185">Reference proteome</keyword>
<name>A0A1D8PRX5_CANAL</name>
<dbReference type="OrthoDB" id="3063237at2759"/>
<dbReference type="OMA" id="NIWRMVG"/>
<evidence type="ECO:0000256" key="2">
    <source>
        <dbReference type="ARBA" id="ARBA00022448"/>
    </source>
</evidence>
<evidence type="ECO:0000256" key="3">
    <source>
        <dbReference type="ARBA" id="ARBA00022692"/>
    </source>
</evidence>
<evidence type="ECO:0000256" key="4">
    <source>
        <dbReference type="ARBA" id="ARBA00022989"/>
    </source>
</evidence>
<dbReference type="RefSeq" id="XP_019331053.1">
    <property type="nucleotide sequence ID" value="XM_019475508.1"/>
</dbReference>
<keyword evidence="4 6" id="KW-1133">Transmembrane helix</keyword>
<dbReference type="PROSITE" id="PS50192">
    <property type="entry name" value="T_SNARE"/>
    <property type="match status" value="1"/>
</dbReference>
<dbReference type="CGD" id="CAL0000192973">
    <property type="gene designation" value="SFT1"/>
</dbReference>
<dbReference type="GeneID" id="30515372"/>
<comment type="subcellular location">
    <subcellularLocation>
        <location evidence="1">Membrane</location>
        <topology evidence="1">Single-pass membrane protein</topology>
    </subcellularLocation>
</comment>
<accession>A0A1D8PRX5</accession>
<gene>
    <name evidence="8 9" type="primary">SFT1</name>
    <name evidence="9" type="ordered locus">CAALFM_CR01190CA</name>
    <name evidence="8" type="ordered locus">orf19.3234.1</name>
</gene>
<proteinExistence type="predicted"/>